<dbReference type="InterPro" id="IPR001602">
    <property type="entry name" value="UPF0047_YjbQ-like"/>
</dbReference>
<keyword evidence="3" id="KW-1185">Reference proteome</keyword>
<dbReference type="PROSITE" id="PS01314">
    <property type="entry name" value="UPF0047"/>
    <property type="match status" value="1"/>
</dbReference>
<comment type="caution">
    <text evidence="2">The sequence shown here is derived from an EMBL/GenBank/DDBJ whole genome shotgun (WGS) entry which is preliminary data.</text>
</comment>
<evidence type="ECO:0000256" key="1">
    <source>
        <dbReference type="ARBA" id="ARBA00005534"/>
    </source>
</evidence>
<proteinExistence type="inferred from homology"/>
<protein>
    <submittedName>
        <fullName evidence="2">Secondary thiamine-phosphate synthase enzyme YjbQ</fullName>
    </submittedName>
</protein>
<dbReference type="EMBL" id="RKLR01000003">
    <property type="protein sequence ID" value="MBX0323179.1"/>
    <property type="molecule type" value="Genomic_DNA"/>
</dbReference>
<dbReference type="AlphaFoldDB" id="A0AAW4PPY4"/>
<dbReference type="Proteomes" id="UP001430377">
    <property type="component" value="Unassembled WGS sequence"/>
</dbReference>
<accession>A0AAW4PPY4</accession>
<dbReference type="PIRSF" id="PIRSF004681">
    <property type="entry name" value="UCP004681"/>
    <property type="match status" value="1"/>
</dbReference>
<dbReference type="PANTHER" id="PTHR30615:SF8">
    <property type="entry name" value="UPF0047 PROTEIN C4A8.02C"/>
    <property type="match status" value="1"/>
</dbReference>
<evidence type="ECO:0000313" key="2">
    <source>
        <dbReference type="EMBL" id="MBX0323179.1"/>
    </source>
</evidence>
<evidence type="ECO:0000313" key="3">
    <source>
        <dbReference type="Proteomes" id="UP001430377"/>
    </source>
</evidence>
<dbReference type="InterPro" id="IPR035917">
    <property type="entry name" value="YjbQ-like_sf"/>
</dbReference>
<sequence length="130" mass="14009">MRLQIDTDERVTVVDVTDDVAEAVPEDVEAGVCTVFVRHTTAGVCVNEAEQRLLTDVENALERLVPTDGGYDHDRLDGNADAHLRAMLLGSSVSVPVRDGDLALGTWQSVLFVECDGPRTRAVDVTVTSS</sequence>
<name>A0AAW4PPY4_9EURY</name>
<dbReference type="NCBIfam" id="TIGR00149">
    <property type="entry name" value="TIGR00149_YjbQ"/>
    <property type="match status" value="1"/>
</dbReference>
<organism evidence="2 3">
    <name type="scientific">Haloarcula rubra</name>
    <dbReference type="NCBI Taxonomy" id="2487747"/>
    <lineage>
        <taxon>Archaea</taxon>
        <taxon>Methanobacteriati</taxon>
        <taxon>Methanobacteriota</taxon>
        <taxon>Stenosarchaea group</taxon>
        <taxon>Halobacteria</taxon>
        <taxon>Halobacteriales</taxon>
        <taxon>Haloarculaceae</taxon>
        <taxon>Haloarcula</taxon>
    </lineage>
</organism>
<dbReference type="PANTHER" id="PTHR30615">
    <property type="entry name" value="UNCHARACTERIZED PROTEIN YJBQ-RELATED"/>
    <property type="match status" value="1"/>
</dbReference>
<dbReference type="RefSeq" id="WP_220618157.1">
    <property type="nucleotide sequence ID" value="NZ_RKLR01000003.1"/>
</dbReference>
<reference evidence="2 3" key="1">
    <citation type="submission" date="2021-06" db="EMBL/GenBank/DDBJ databases">
        <title>Halomicroarcula sp. a new haloarchaeum isolated from saline soil.</title>
        <authorList>
            <person name="Duran-Viseras A."/>
            <person name="Sanchez-Porro C."/>
            <person name="Ventosa A."/>
        </authorList>
    </citation>
    <scope>NUCLEOTIDE SEQUENCE [LARGE SCALE GENOMIC DNA]</scope>
    <source>
        <strain evidence="2 3">F13</strain>
    </source>
</reference>
<gene>
    <name evidence="2" type="ORF">EGH21_09075</name>
</gene>
<comment type="similarity">
    <text evidence="1">Belongs to the UPF0047 family.</text>
</comment>
<dbReference type="SUPFAM" id="SSF111038">
    <property type="entry name" value="YjbQ-like"/>
    <property type="match status" value="1"/>
</dbReference>
<dbReference type="Pfam" id="PF01894">
    <property type="entry name" value="YjbQ"/>
    <property type="match status" value="1"/>
</dbReference>
<dbReference type="Gene3D" id="2.60.120.460">
    <property type="entry name" value="YjbQ-like"/>
    <property type="match status" value="1"/>
</dbReference>